<keyword evidence="11 12" id="KW-0998">Cell outer membrane</keyword>
<sequence>MTVLPAFRAPRAHRMTSAALAMATALLATPAQAQDMSAPQSGGLEEIVVTAQRREENLQNVPIAVTAITADALESGGIGGTTSLPQAVPSVQLTRSGPSGIFFVRGVGNTSGGTGEEGANAIYVDGVYLPDLGQTVFRFNNIERIEVLKGPQGTLFGRNASGGLINVITREPGRDVVVKGQVGIANYESYSGQLYAASPLTDTLSADIALTGTRQVDGWGRNLATGRKVGFGWHWGARSKAVWRPNDRTKIMVSGEYGKSDDDFASIFHVAEGSVGTGGTQFPGDYNTNTSAYQRVRQRIYGFNLTAEFDLDWATLTSITGFRGNKTRSGLDPDGAQLPLARYAIHSETDSFQEEIRLSSNDTEPLSWQTGLFFLRNKAALVNQQQRGTAFGGVDAGSDLSASMRTQSYAAFAEATYAVTPSTHVTAGLRYTRDDRTLRGEQTPVGLVPGTPLFIGQSLAPRTDSLTYGKFTYRLAIRQDLSNDINVYASYNRGFKSGLWALQSPANPPVDPQFIDAYEVGLKTEWFDRRLRLNLSAYHYDISDYQVRAAVTLGAQPTLLNAASVDVDGIEAEFEAAPIGGLRLFGSATLMRSKFADFPFAPFTYPRPAACTPAGPEAGQITGAATGGNLTCLGSAKGNDTPLAPRFAANIGASYTLEFDNSREVKFSALYSYNDGYYFEVDNRLRQEAFGVINGSIEYRPSARWGVELWVRNLTDARFHVQKLGSALGDLAVPAPPRAYGLNAKFEF</sequence>
<evidence type="ECO:0000256" key="12">
    <source>
        <dbReference type="PROSITE-ProRule" id="PRU01360"/>
    </source>
</evidence>
<evidence type="ECO:0000256" key="14">
    <source>
        <dbReference type="RuleBase" id="RU003357"/>
    </source>
</evidence>
<evidence type="ECO:0000256" key="6">
    <source>
        <dbReference type="ARBA" id="ARBA00022729"/>
    </source>
</evidence>
<comment type="similarity">
    <text evidence="12 14">Belongs to the TonB-dependent receptor family.</text>
</comment>
<dbReference type="Pfam" id="PF07715">
    <property type="entry name" value="Plug"/>
    <property type="match status" value="1"/>
</dbReference>
<evidence type="ECO:0000256" key="7">
    <source>
        <dbReference type="ARBA" id="ARBA00023004"/>
    </source>
</evidence>
<evidence type="ECO:0000256" key="1">
    <source>
        <dbReference type="ARBA" id="ARBA00004571"/>
    </source>
</evidence>
<dbReference type="Gene3D" id="2.40.170.20">
    <property type="entry name" value="TonB-dependent receptor, beta-barrel domain"/>
    <property type="match status" value="1"/>
</dbReference>
<evidence type="ECO:0000256" key="10">
    <source>
        <dbReference type="ARBA" id="ARBA00023136"/>
    </source>
</evidence>
<feature type="chain" id="PRO_5045252841" evidence="15">
    <location>
        <begin position="34"/>
        <end position="748"/>
    </location>
</feature>
<feature type="short sequence motif" description="TonB C-terminal box" evidence="13">
    <location>
        <begin position="731"/>
        <end position="748"/>
    </location>
</feature>
<keyword evidence="8" id="KW-0406">Ion transport</keyword>
<dbReference type="CDD" id="cd01347">
    <property type="entry name" value="ligand_gated_channel"/>
    <property type="match status" value="1"/>
</dbReference>
<accession>A0ABU1X5Q7</accession>
<evidence type="ECO:0000259" key="16">
    <source>
        <dbReference type="Pfam" id="PF00593"/>
    </source>
</evidence>
<evidence type="ECO:0000256" key="4">
    <source>
        <dbReference type="ARBA" id="ARBA00022496"/>
    </source>
</evidence>
<keyword evidence="9 14" id="KW-0798">TonB box</keyword>
<feature type="domain" description="TonB-dependent receptor-like beta-barrel" evidence="16">
    <location>
        <begin position="245"/>
        <end position="714"/>
    </location>
</feature>
<evidence type="ECO:0000256" key="5">
    <source>
        <dbReference type="ARBA" id="ARBA00022692"/>
    </source>
</evidence>
<dbReference type="InterPro" id="IPR012910">
    <property type="entry name" value="Plug_dom"/>
</dbReference>
<dbReference type="PROSITE" id="PS52016">
    <property type="entry name" value="TONB_DEPENDENT_REC_3"/>
    <property type="match status" value="1"/>
</dbReference>
<dbReference type="InterPro" id="IPR039426">
    <property type="entry name" value="TonB-dep_rcpt-like"/>
</dbReference>
<dbReference type="EMBL" id="JAVDWV010000023">
    <property type="protein sequence ID" value="MDR7156905.1"/>
    <property type="molecule type" value="Genomic_DNA"/>
</dbReference>
<comment type="subcellular location">
    <subcellularLocation>
        <location evidence="1 12">Cell outer membrane</location>
        <topology evidence="1 12">Multi-pass membrane protein</topology>
    </subcellularLocation>
</comment>
<evidence type="ECO:0000259" key="17">
    <source>
        <dbReference type="Pfam" id="PF07715"/>
    </source>
</evidence>
<keyword evidence="2 12" id="KW-0813">Transport</keyword>
<dbReference type="RefSeq" id="WP_310227441.1">
    <property type="nucleotide sequence ID" value="NZ_JAVDWV010000023.1"/>
</dbReference>
<evidence type="ECO:0000256" key="3">
    <source>
        <dbReference type="ARBA" id="ARBA00022452"/>
    </source>
</evidence>
<dbReference type="PROSITE" id="PS01156">
    <property type="entry name" value="TONB_DEPENDENT_REC_2"/>
    <property type="match status" value="1"/>
</dbReference>
<dbReference type="InterPro" id="IPR010917">
    <property type="entry name" value="TonB_rcpt_CS"/>
</dbReference>
<dbReference type="InterPro" id="IPR000531">
    <property type="entry name" value="Beta-barrel_TonB"/>
</dbReference>
<dbReference type="Proteomes" id="UP001267638">
    <property type="component" value="Unassembled WGS sequence"/>
</dbReference>
<keyword evidence="6 15" id="KW-0732">Signal</keyword>
<comment type="caution">
    <text evidence="18">The sequence shown here is derived from an EMBL/GenBank/DDBJ whole genome shotgun (WGS) entry which is preliminary data.</text>
</comment>
<organism evidence="18 19">
    <name type="scientific">Sphingobium xenophagum</name>
    <dbReference type="NCBI Taxonomy" id="121428"/>
    <lineage>
        <taxon>Bacteria</taxon>
        <taxon>Pseudomonadati</taxon>
        <taxon>Pseudomonadota</taxon>
        <taxon>Alphaproteobacteria</taxon>
        <taxon>Sphingomonadales</taxon>
        <taxon>Sphingomonadaceae</taxon>
        <taxon>Sphingobium</taxon>
    </lineage>
</organism>
<keyword evidence="19" id="KW-1185">Reference proteome</keyword>
<feature type="signal peptide" evidence="15">
    <location>
        <begin position="1"/>
        <end position="33"/>
    </location>
</feature>
<proteinExistence type="inferred from homology"/>
<dbReference type="Pfam" id="PF00593">
    <property type="entry name" value="TonB_dep_Rec_b-barrel"/>
    <property type="match status" value="1"/>
</dbReference>
<evidence type="ECO:0000256" key="15">
    <source>
        <dbReference type="SAM" id="SignalP"/>
    </source>
</evidence>
<dbReference type="SUPFAM" id="SSF56935">
    <property type="entry name" value="Porins"/>
    <property type="match status" value="1"/>
</dbReference>
<evidence type="ECO:0000313" key="18">
    <source>
        <dbReference type="EMBL" id="MDR7156905.1"/>
    </source>
</evidence>
<keyword evidence="4" id="KW-0410">Iron transport</keyword>
<keyword evidence="7" id="KW-0408">Iron</keyword>
<evidence type="ECO:0000313" key="19">
    <source>
        <dbReference type="Proteomes" id="UP001267638"/>
    </source>
</evidence>
<dbReference type="PANTHER" id="PTHR32552">
    <property type="entry name" value="FERRICHROME IRON RECEPTOR-RELATED"/>
    <property type="match status" value="1"/>
</dbReference>
<reference evidence="18 19" key="1">
    <citation type="submission" date="2023-07" db="EMBL/GenBank/DDBJ databases">
        <title>Sorghum-associated microbial communities from plants grown in Nebraska, USA.</title>
        <authorList>
            <person name="Schachtman D."/>
        </authorList>
    </citation>
    <scope>NUCLEOTIDE SEQUENCE [LARGE SCALE GENOMIC DNA]</scope>
    <source>
        <strain evidence="18 19">4256</strain>
    </source>
</reference>
<name>A0ABU1X5Q7_SPHXE</name>
<protein>
    <submittedName>
        <fullName evidence="18">Iron complex outermembrane receptor protein</fullName>
    </submittedName>
</protein>
<feature type="domain" description="TonB-dependent receptor plug" evidence="17">
    <location>
        <begin position="58"/>
        <end position="163"/>
    </location>
</feature>
<evidence type="ECO:0000256" key="11">
    <source>
        <dbReference type="ARBA" id="ARBA00023237"/>
    </source>
</evidence>
<evidence type="ECO:0000256" key="8">
    <source>
        <dbReference type="ARBA" id="ARBA00023065"/>
    </source>
</evidence>
<evidence type="ECO:0000256" key="2">
    <source>
        <dbReference type="ARBA" id="ARBA00022448"/>
    </source>
</evidence>
<evidence type="ECO:0000256" key="13">
    <source>
        <dbReference type="PROSITE-ProRule" id="PRU10144"/>
    </source>
</evidence>
<dbReference type="PANTHER" id="PTHR32552:SF81">
    <property type="entry name" value="TONB-DEPENDENT OUTER MEMBRANE RECEPTOR"/>
    <property type="match status" value="1"/>
</dbReference>
<keyword evidence="10 12" id="KW-0472">Membrane</keyword>
<keyword evidence="5 12" id="KW-0812">Transmembrane</keyword>
<keyword evidence="3 12" id="KW-1134">Transmembrane beta strand</keyword>
<gene>
    <name evidence="18" type="ORF">J2W40_003751</name>
</gene>
<dbReference type="InterPro" id="IPR036942">
    <property type="entry name" value="Beta-barrel_TonB_sf"/>
</dbReference>
<keyword evidence="18" id="KW-0675">Receptor</keyword>
<evidence type="ECO:0000256" key="9">
    <source>
        <dbReference type="ARBA" id="ARBA00023077"/>
    </source>
</evidence>